<evidence type="ECO:0000256" key="6">
    <source>
        <dbReference type="SAM" id="MobiDB-lite"/>
    </source>
</evidence>
<accession>A0A8H3SGB5</accession>
<dbReference type="Proteomes" id="UP000465221">
    <property type="component" value="Unassembled WGS sequence"/>
</dbReference>
<dbReference type="InterPro" id="IPR036864">
    <property type="entry name" value="Zn2-C6_fun-type_DNA-bd_sf"/>
</dbReference>
<keyword evidence="2" id="KW-0805">Transcription regulation</keyword>
<dbReference type="CDD" id="cd12148">
    <property type="entry name" value="fungal_TF_MHR"/>
    <property type="match status" value="1"/>
</dbReference>
<dbReference type="Pfam" id="PF00172">
    <property type="entry name" value="Zn_clus"/>
    <property type="match status" value="1"/>
</dbReference>
<dbReference type="SUPFAM" id="SSF57701">
    <property type="entry name" value="Zn2/Cys6 DNA-binding domain"/>
    <property type="match status" value="1"/>
</dbReference>
<gene>
    <name evidence="8" type="ORF">IFM46972_11230</name>
</gene>
<keyword evidence="1" id="KW-0479">Metal-binding</keyword>
<dbReference type="PANTHER" id="PTHR46910">
    <property type="entry name" value="TRANSCRIPTION FACTOR PDR1"/>
    <property type="match status" value="1"/>
</dbReference>
<dbReference type="Pfam" id="PF04082">
    <property type="entry name" value="Fungal_trans"/>
    <property type="match status" value="1"/>
</dbReference>
<evidence type="ECO:0000256" key="1">
    <source>
        <dbReference type="ARBA" id="ARBA00022723"/>
    </source>
</evidence>
<evidence type="ECO:0000313" key="9">
    <source>
        <dbReference type="Proteomes" id="UP000465221"/>
    </source>
</evidence>
<dbReference type="GO" id="GO:0006351">
    <property type="term" value="P:DNA-templated transcription"/>
    <property type="evidence" value="ECO:0007669"/>
    <property type="project" value="InterPro"/>
</dbReference>
<reference evidence="8 9" key="1">
    <citation type="submission" date="2020-01" db="EMBL/GenBank/DDBJ databases">
        <title>Draft genome sequence of Aspergillus udagawae IFM 46972.</title>
        <authorList>
            <person name="Takahashi H."/>
            <person name="Yaguchi T."/>
        </authorList>
    </citation>
    <scope>NUCLEOTIDE SEQUENCE [LARGE SCALE GENOMIC DNA]</scope>
    <source>
        <strain evidence="8 9">IFM 46972</strain>
    </source>
</reference>
<organism evidence="8 9">
    <name type="scientific">Aspergillus udagawae</name>
    <dbReference type="NCBI Taxonomy" id="91492"/>
    <lineage>
        <taxon>Eukaryota</taxon>
        <taxon>Fungi</taxon>
        <taxon>Dikarya</taxon>
        <taxon>Ascomycota</taxon>
        <taxon>Pezizomycotina</taxon>
        <taxon>Eurotiomycetes</taxon>
        <taxon>Eurotiomycetidae</taxon>
        <taxon>Eurotiales</taxon>
        <taxon>Aspergillaceae</taxon>
        <taxon>Aspergillus</taxon>
        <taxon>Aspergillus subgen. Fumigati</taxon>
    </lineage>
</organism>
<evidence type="ECO:0000256" key="3">
    <source>
        <dbReference type="ARBA" id="ARBA00023125"/>
    </source>
</evidence>
<keyword evidence="5" id="KW-0539">Nucleus</keyword>
<dbReference type="GO" id="GO:0003677">
    <property type="term" value="F:DNA binding"/>
    <property type="evidence" value="ECO:0007669"/>
    <property type="project" value="UniProtKB-KW"/>
</dbReference>
<feature type="compositionally biased region" description="Polar residues" evidence="6">
    <location>
        <begin position="92"/>
        <end position="107"/>
    </location>
</feature>
<dbReference type="GO" id="GO:0000981">
    <property type="term" value="F:DNA-binding transcription factor activity, RNA polymerase II-specific"/>
    <property type="evidence" value="ECO:0007669"/>
    <property type="project" value="InterPro"/>
</dbReference>
<evidence type="ECO:0000313" key="8">
    <source>
        <dbReference type="EMBL" id="GFF58888.1"/>
    </source>
</evidence>
<dbReference type="PANTHER" id="PTHR46910:SF1">
    <property type="entry name" value="MISCELLANEOUS ZN(II)2CYS6 TRANSCRIPTION FACTOR (EUROFUNG)-RELATED"/>
    <property type="match status" value="1"/>
</dbReference>
<feature type="compositionally biased region" description="Polar residues" evidence="6">
    <location>
        <begin position="153"/>
        <end position="170"/>
    </location>
</feature>
<feature type="region of interest" description="Disordered" evidence="6">
    <location>
        <begin position="75"/>
        <end position="107"/>
    </location>
</feature>
<dbReference type="GO" id="GO:0008270">
    <property type="term" value="F:zinc ion binding"/>
    <property type="evidence" value="ECO:0007669"/>
    <property type="project" value="InterPro"/>
</dbReference>
<dbReference type="AlphaFoldDB" id="A0A8H3SGB5"/>
<evidence type="ECO:0000259" key="7">
    <source>
        <dbReference type="PROSITE" id="PS50048"/>
    </source>
</evidence>
<proteinExistence type="predicted"/>
<evidence type="ECO:0000256" key="4">
    <source>
        <dbReference type="ARBA" id="ARBA00023163"/>
    </source>
</evidence>
<comment type="caution">
    <text evidence="8">The sequence shown here is derived from an EMBL/GenBank/DDBJ whole genome shotgun (WGS) entry which is preliminary data.</text>
</comment>
<dbReference type="InterPro" id="IPR001138">
    <property type="entry name" value="Zn2Cys6_DnaBD"/>
</dbReference>
<evidence type="ECO:0000256" key="2">
    <source>
        <dbReference type="ARBA" id="ARBA00023015"/>
    </source>
</evidence>
<dbReference type="InterPro" id="IPR007219">
    <property type="entry name" value="XnlR_reg_dom"/>
</dbReference>
<feature type="domain" description="Zn(2)-C6 fungal-type" evidence="7">
    <location>
        <begin position="11"/>
        <end position="47"/>
    </location>
</feature>
<protein>
    <recommendedName>
        <fullName evidence="7">Zn(2)-C6 fungal-type domain-containing protein</fullName>
    </recommendedName>
</protein>
<keyword evidence="3" id="KW-0238">DNA-binding</keyword>
<evidence type="ECO:0000256" key="5">
    <source>
        <dbReference type="ARBA" id="ARBA00023242"/>
    </source>
</evidence>
<feature type="region of interest" description="Disordered" evidence="6">
    <location>
        <begin position="145"/>
        <end position="175"/>
    </location>
</feature>
<name>A0A8H3SGB5_9EURO</name>
<dbReference type="SMART" id="SM00066">
    <property type="entry name" value="GAL4"/>
    <property type="match status" value="1"/>
</dbReference>
<dbReference type="EMBL" id="BLKC01000192">
    <property type="protein sequence ID" value="GFF58888.1"/>
    <property type="molecule type" value="Genomic_DNA"/>
</dbReference>
<dbReference type="InterPro" id="IPR050987">
    <property type="entry name" value="AtrR-like"/>
</dbReference>
<dbReference type="Gene3D" id="4.10.240.10">
    <property type="entry name" value="Zn(2)-C6 fungal-type DNA-binding domain"/>
    <property type="match status" value="1"/>
</dbReference>
<sequence length="584" mass="66470">MPLKRGLERVSCDFCHRRKIKCDRLLRARQGIAACSQCTLRDIQCHVDDSDDIRIRRRRQTTARGGIVEVGTGELQPALSQPSPGVGGESASRVTSESHMVSPSPGNDNAALSNISFDMFADSPFALSFDNMLFLDQIFMGNCGPAEDHNQRSQDSQNPTSTSEMAQTDSQEQDGKDLVFSSEEPSTYSWLGVSVDSAYCTAALRSYFDYAALCLPILLADAFWEDYHANRCSEMLLLAVACRGMPFIEAPDKWNLQQLLAVAFRERYLSARSNTCDNETIRLDDLEALALMIDFEYDDSRSPPLLSNLGRLFLTHDSLVLMTMNYRILDHDSANSTLPTKLARASERRVLLYWHIYGLDAFHCLDKKQMSRIPDNDVGSSENISLHETKDYFDAFLALAVIARQLTQTLCSPFSKREGVVFIDIHNLYEQLDYWRDSCCPRHLRSLEAEVVTRRVEYESLRALNEMVNICQWMKQHETHHEDPERHSLIDLAPNILRNICAGMCYWSCQRGIDLCDSGPPRLLQCRHANDREEILKRKVRNYVEIAQLLRDAAATATSHRDTAHVLERIDKQRELLDSRLNLL</sequence>
<keyword evidence="4" id="KW-0804">Transcription</keyword>
<dbReference type="PROSITE" id="PS50048">
    <property type="entry name" value="ZN2_CY6_FUNGAL_2"/>
    <property type="match status" value="1"/>
</dbReference>
<dbReference type="PROSITE" id="PS00463">
    <property type="entry name" value="ZN2_CY6_FUNGAL_1"/>
    <property type="match status" value="1"/>
</dbReference>
<dbReference type="CDD" id="cd00067">
    <property type="entry name" value="GAL4"/>
    <property type="match status" value="1"/>
</dbReference>